<keyword evidence="3" id="KW-1003">Cell membrane</keyword>
<feature type="compositionally biased region" description="Basic residues" evidence="11">
    <location>
        <begin position="130"/>
        <end position="142"/>
    </location>
</feature>
<dbReference type="CDD" id="cd14066">
    <property type="entry name" value="STKc_IRAK"/>
    <property type="match status" value="1"/>
</dbReference>
<name>A0AAV8FLQ6_9POAL</name>
<comment type="subcellular location">
    <subcellularLocation>
        <location evidence="1">Cell membrane</location>
        <topology evidence="1">Lipid-anchor</topology>
    </subcellularLocation>
</comment>
<evidence type="ECO:0000256" key="3">
    <source>
        <dbReference type="ARBA" id="ARBA00022475"/>
    </source>
</evidence>
<keyword evidence="8 10" id="KW-0067">ATP-binding</keyword>
<evidence type="ECO:0000256" key="2">
    <source>
        <dbReference type="ARBA" id="ARBA00008684"/>
    </source>
</evidence>
<evidence type="ECO:0000256" key="5">
    <source>
        <dbReference type="ARBA" id="ARBA00022679"/>
    </source>
</evidence>
<dbReference type="InterPro" id="IPR008271">
    <property type="entry name" value="Ser/Thr_kinase_AS"/>
</dbReference>
<dbReference type="GO" id="GO:0010183">
    <property type="term" value="P:pollen tube guidance"/>
    <property type="evidence" value="ECO:0007669"/>
    <property type="project" value="UniProtKB-ARBA"/>
</dbReference>
<feature type="compositionally biased region" description="Low complexity" evidence="11">
    <location>
        <begin position="67"/>
        <end position="79"/>
    </location>
</feature>
<dbReference type="EMBL" id="JAMFTS010000002">
    <property type="protein sequence ID" value="KAJ4792525.1"/>
    <property type="molecule type" value="Genomic_DNA"/>
</dbReference>
<dbReference type="FunFam" id="3.30.200.20:FF:000266">
    <property type="entry name" value="probable serine/threonine-protein kinase RLCKVII"/>
    <property type="match status" value="1"/>
</dbReference>
<dbReference type="PANTHER" id="PTHR47985">
    <property type="entry name" value="OS07G0668900 PROTEIN"/>
    <property type="match status" value="1"/>
</dbReference>
<evidence type="ECO:0000256" key="11">
    <source>
        <dbReference type="SAM" id="MobiDB-lite"/>
    </source>
</evidence>
<dbReference type="Proteomes" id="UP001140206">
    <property type="component" value="Chromosome 2"/>
</dbReference>
<evidence type="ECO:0000256" key="1">
    <source>
        <dbReference type="ARBA" id="ARBA00004193"/>
    </source>
</evidence>
<dbReference type="GO" id="GO:0090404">
    <property type="term" value="C:pollen tube tip"/>
    <property type="evidence" value="ECO:0007669"/>
    <property type="project" value="UniProtKB-ARBA"/>
</dbReference>
<dbReference type="SUPFAM" id="SSF56112">
    <property type="entry name" value="Protein kinase-like (PK-like)"/>
    <property type="match status" value="1"/>
</dbReference>
<proteinExistence type="inferred from homology"/>
<keyword evidence="7 13" id="KW-0418">Kinase</keyword>
<keyword evidence="9" id="KW-0472">Membrane</keyword>
<dbReference type="PROSITE" id="PS50011">
    <property type="entry name" value="PROTEIN_KINASE_DOM"/>
    <property type="match status" value="1"/>
</dbReference>
<feature type="region of interest" description="Disordered" evidence="11">
    <location>
        <begin position="111"/>
        <end position="179"/>
    </location>
</feature>
<evidence type="ECO:0000256" key="6">
    <source>
        <dbReference type="ARBA" id="ARBA00022741"/>
    </source>
</evidence>
<dbReference type="InterPro" id="IPR017441">
    <property type="entry name" value="Protein_kinase_ATP_BS"/>
</dbReference>
<evidence type="ECO:0000256" key="7">
    <source>
        <dbReference type="ARBA" id="ARBA00022777"/>
    </source>
</evidence>
<dbReference type="Gene3D" id="1.10.510.10">
    <property type="entry name" value="Transferase(Phosphotransferase) domain 1"/>
    <property type="match status" value="1"/>
</dbReference>
<comment type="caution">
    <text evidence="13">The sequence shown here is derived from an EMBL/GenBank/DDBJ whole genome shotgun (WGS) entry which is preliminary data.</text>
</comment>
<dbReference type="GO" id="GO:0004674">
    <property type="term" value="F:protein serine/threonine kinase activity"/>
    <property type="evidence" value="ECO:0007669"/>
    <property type="project" value="UniProtKB-KW"/>
</dbReference>
<dbReference type="PANTHER" id="PTHR47985:SF18">
    <property type="entry name" value="OS05G0498900 PROTEIN"/>
    <property type="match status" value="1"/>
</dbReference>
<evidence type="ECO:0000256" key="9">
    <source>
        <dbReference type="ARBA" id="ARBA00023136"/>
    </source>
</evidence>
<feature type="region of interest" description="Disordered" evidence="11">
    <location>
        <begin position="62"/>
        <end position="85"/>
    </location>
</feature>
<gene>
    <name evidence="13" type="ORF">LUZ62_043771</name>
</gene>
<reference evidence="13" key="1">
    <citation type="submission" date="2022-08" db="EMBL/GenBank/DDBJ databases">
        <authorList>
            <person name="Marques A."/>
        </authorList>
    </citation>
    <scope>NUCLEOTIDE SEQUENCE</scope>
    <source>
        <strain evidence="13">RhyPub2mFocal</strain>
        <tissue evidence="13">Leaves</tissue>
    </source>
</reference>
<dbReference type="Pfam" id="PF00069">
    <property type="entry name" value="Pkinase"/>
    <property type="match status" value="1"/>
</dbReference>
<dbReference type="GO" id="GO:0005524">
    <property type="term" value="F:ATP binding"/>
    <property type="evidence" value="ECO:0007669"/>
    <property type="project" value="UniProtKB-UniRule"/>
</dbReference>
<evidence type="ECO:0000256" key="10">
    <source>
        <dbReference type="PROSITE-ProRule" id="PRU10141"/>
    </source>
</evidence>
<dbReference type="AlphaFoldDB" id="A0AAV8FLQ6"/>
<feature type="domain" description="Protein kinase" evidence="12">
    <location>
        <begin position="238"/>
        <end position="515"/>
    </location>
</feature>
<sequence>MMLVKFIDTLADEKTLSVIEYVVSFPVYPDKGKHMGILNYTKRNGKKLLKCFCYAEFSNNKQQNARPPSHFHPQQQSQVPEEKKKNRRIFWRKKKMEKGNNHQTNINNKTVQHEEQHQQAHAYSQPERKERKKSSKINKKEKRHEQYANNTLANPEKRPLKQQKDKKKKKNKKRKLLWRWKKQKKEPNILANLVNTLAMESDIQTQNYAAQEILRIGNENIPSRVFTFNQLKAATENFNDHNLIGEGGFGRVFKGRIQETNEAIAVKVLDQHGIQGNREFLVEVLMLSLLHHPNLVSLYGYCVDNNQRILVYEYMAQGSLQDHLLDCSRSRKPLNWETRMKIAAGAAKGLEYLHDMANPPVIYRDFKTSNILLGNGFDPKLSDFGLAKLGPTGEKTHVTTRVMGTYGYCAPEYAMTGKLTKMSDIYSFGVVMLELITGRKAVDTTRPTREQVLVQWATPLFKDKKKFTKMVDPLLEGEFPLKSLYQAIAIAALCLSEEPTSRPVISDVVSALEFIAIPKVESLGSSGELSPPALHPSYSDLEIFETCESSEDL</sequence>
<comment type="similarity">
    <text evidence="2">Belongs to the protein kinase superfamily. Ser/Thr protein kinase family.</text>
</comment>
<evidence type="ECO:0000256" key="4">
    <source>
        <dbReference type="ARBA" id="ARBA00022527"/>
    </source>
</evidence>
<keyword evidence="6 10" id="KW-0547">Nucleotide-binding</keyword>
<evidence type="ECO:0000256" key="8">
    <source>
        <dbReference type="ARBA" id="ARBA00022840"/>
    </source>
</evidence>
<dbReference type="PROSITE" id="PS00108">
    <property type="entry name" value="PROTEIN_KINASE_ST"/>
    <property type="match status" value="1"/>
</dbReference>
<evidence type="ECO:0000259" key="12">
    <source>
        <dbReference type="PROSITE" id="PS50011"/>
    </source>
</evidence>
<keyword evidence="4" id="KW-0723">Serine/threonine-protein kinase</keyword>
<dbReference type="Gene3D" id="3.30.200.20">
    <property type="entry name" value="Phosphorylase Kinase, domain 1"/>
    <property type="match status" value="1"/>
</dbReference>
<dbReference type="InterPro" id="IPR000719">
    <property type="entry name" value="Prot_kinase_dom"/>
</dbReference>
<protein>
    <submittedName>
        <fullName evidence="13">Protein kinase superfamily protein</fullName>
    </submittedName>
</protein>
<accession>A0AAV8FLQ6</accession>
<evidence type="ECO:0000313" key="14">
    <source>
        <dbReference type="Proteomes" id="UP001140206"/>
    </source>
</evidence>
<organism evidence="13 14">
    <name type="scientific">Rhynchospora pubera</name>
    <dbReference type="NCBI Taxonomy" id="906938"/>
    <lineage>
        <taxon>Eukaryota</taxon>
        <taxon>Viridiplantae</taxon>
        <taxon>Streptophyta</taxon>
        <taxon>Embryophyta</taxon>
        <taxon>Tracheophyta</taxon>
        <taxon>Spermatophyta</taxon>
        <taxon>Magnoliopsida</taxon>
        <taxon>Liliopsida</taxon>
        <taxon>Poales</taxon>
        <taxon>Cyperaceae</taxon>
        <taxon>Cyperoideae</taxon>
        <taxon>Rhynchosporeae</taxon>
        <taxon>Rhynchospora</taxon>
    </lineage>
</organism>
<feature type="compositionally biased region" description="Basic residues" evidence="11">
    <location>
        <begin position="164"/>
        <end position="179"/>
    </location>
</feature>
<evidence type="ECO:0000313" key="13">
    <source>
        <dbReference type="EMBL" id="KAJ4792525.1"/>
    </source>
</evidence>
<keyword evidence="14" id="KW-1185">Reference proteome</keyword>
<dbReference type="PROSITE" id="PS00107">
    <property type="entry name" value="PROTEIN_KINASE_ATP"/>
    <property type="match status" value="1"/>
</dbReference>
<keyword evidence="5" id="KW-0808">Transferase</keyword>
<dbReference type="GO" id="GO:0005886">
    <property type="term" value="C:plasma membrane"/>
    <property type="evidence" value="ECO:0007669"/>
    <property type="project" value="UniProtKB-SubCell"/>
</dbReference>
<dbReference type="FunFam" id="1.10.510.10:FF:000032">
    <property type="entry name" value="Serine/threonine-protein kinase PBS1"/>
    <property type="match status" value="1"/>
</dbReference>
<dbReference type="InterPro" id="IPR011009">
    <property type="entry name" value="Kinase-like_dom_sf"/>
</dbReference>
<feature type="binding site" evidence="10">
    <location>
        <position position="267"/>
    </location>
    <ligand>
        <name>ATP</name>
        <dbReference type="ChEBI" id="CHEBI:30616"/>
    </ligand>
</feature>